<evidence type="ECO:0000256" key="11">
    <source>
        <dbReference type="ARBA" id="ARBA00023326"/>
    </source>
</evidence>
<evidence type="ECO:0000256" key="8">
    <source>
        <dbReference type="ARBA" id="ARBA00023180"/>
    </source>
</evidence>
<keyword evidence="13" id="KW-1185">Reference proteome</keyword>
<evidence type="ECO:0000256" key="9">
    <source>
        <dbReference type="ARBA" id="ARBA00023277"/>
    </source>
</evidence>
<evidence type="ECO:0000313" key="12">
    <source>
        <dbReference type="EMBL" id="PKY01478.1"/>
    </source>
</evidence>
<dbReference type="EMBL" id="MSFM01000011">
    <property type="protein sequence ID" value="PKY01478.1"/>
    <property type="molecule type" value="Genomic_DNA"/>
</dbReference>
<keyword evidence="8" id="KW-0325">Glycoprotein</keyword>
<dbReference type="RefSeq" id="XP_024690072.1">
    <property type="nucleotide sequence ID" value="XM_024841976.1"/>
</dbReference>
<protein>
    <recommendedName>
        <fullName evidence="4">beta-glucosidase</fullName>
        <ecNumber evidence="4">3.2.1.21</ecNumber>
    </recommendedName>
</protein>
<comment type="similarity">
    <text evidence="3">Belongs to the glycosyl hydrolase 3 family.</text>
</comment>
<dbReference type="PANTHER" id="PTHR42715:SF5">
    <property type="entry name" value="BETA-GLUCOSIDASE M-RELATED"/>
    <property type="match status" value="1"/>
</dbReference>
<comment type="caution">
    <text evidence="12">The sequence shown here is derived from an EMBL/GenBank/DDBJ whole genome shotgun (WGS) entry which is preliminary data.</text>
</comment>
<evidence type="ECO:0000256" key="10">
    <source>
        <dbReference type="ARBA" id="ARBA00023295"/>
    </source>
</evidence>
<sequence length="97" mass="10753">MVNAYSSSLHVGASWNRDLALKRASYLGAEFKRKGANVARGPVAGPIGRVARGGRIWEGFSADSRSEYRSTASRKRYRGRWPTVPMGCYCQSQLSRL</sequence>
<dbReference type="InterPro" id="IPR036962">
    <property type="entry name" value="Glyco_hydro_3_N_sf"/>
</dbReference>
<name>A0A2I1CV30_ASPC2</name>
<dbReference type="Proteomes" id="UP000234254">
    <property type="component" value="Unassembled WGS sequence"/>
</dbReference>
<evidence type="ECO:0000256" key="3">
    <source>
        <dbReference type="ARBA" id="ARBA00005336"/>
    </source>
</evidence>
<evidence type="ECO:0000256" key="7">
    <source>
        <dbReference type="ARBA" id="ARBA00023001"/>
    </source>
</evidence>
<proteinExistence type="inferred from homology"/>
<organism evidence="12 13">
    <name type="scientific">Aspergillus campestris (strain IBT 28561)</name>
    <dbReference type="NCBI Taxonomy" id="1392248"/>
    <lineage>
        <taxon>Eukaryota</taxon>
        <taxon>Fungi</taxon>
        <taxon>Dikarya</taxon>
        <taxon>Ascomycota</taxon>
        <taxon>Pezizomycotina</taxon>
        <taxon>Eurotiomycetes</taxon>
        <taxon>Eurotiomycetidae</taxon>
        <taxon>Eurotiales</taxon>
        <taxon>Aspergillaceae</taxon>
        <taxon>Aspergillus</taxon>
        <taxon>Aspergillus subgen. Circumdati</taxon>
    </lineage>
</organism>
<keyword evidence="11" id="KW-0624">Polysaccharide degradation</keyword>
<dbReference type="PANTHER" id="PTHR42715">
    <property type="entry name" value="BETA-GLUCOSIDASE"/>
    <property type="match status" value="1"/>
</dbReference>
<comment type="pathway">
    <text evidence="2">Glycan metabolism; cellulose degradation.</text>
</comment>
<evidence type="ECO:0000256" key="4">
    <source>
        <dbReference type="ARBA" id="ARBA00012744"/>
    </source>
</evidence>
<evidence type="ECO:0000256" key="2">
    <source>
        <dbReference type="ARBA" id="ARBA00004987"/>
    </source>
</evidence>
<keyword evidence="9" id="KW-0119">Carbohydrate metabolism</keyword>
<dbReference type="SUPFAM" id="SSF51445">
    <property type="entry name" value="(Trans)glycosidases"/>
    <property type="match status" value="1"/>
</dbReference>
<keyword evidence="6" id="KW-0378">Hydrolase</keyword>
<reference evidence="12" key="1">
    <citation type="submission" date="2016-12" db="EMBL/GenBank/DDBJ databases">
        <title>The genomes of Aspergillus section Nigri reveals drivers in fungal speciation.</title>
        <authorList>
            <consortium name="DOE Joint Genome Institute"/>
            <person name="Vesth T.C."/>
            <person name="Nybo J."/>
            <person name="Theobald S."/>
            <person name="Brandl J."/>
            <person name="Frisvad J.C."/>
            <person name="Nielsen K.F."/>
            <person name="Lyhne E.K."/>
            <person name="Kogle M.E."/>
            <person name="Kuo A."/>
            <person name="Riley R."/>
            <person name="Clum A."/>
            <person name="Nolan M."/>
            <person name="Lipzen A."/>
            <person name="Salamov A."/>
            <person name="Henrissat B."/>
            <person name="Wiebenga A."/>
            <person name="De vries R.P."/>
            <person name="Grigoriev I.V."/>
            <person name="Mortensen U.H."/>
            <person name="Andersen M.R."/>
            <person name="Baker S.E."/>
        </authorList>
    </citation>
    <scope>NUCLEOTIDE SEQUENCE</scope>
    <source>
        <strain evidence="12">IBT 28561</strain>
    </source>
</reference>
<evidence type="ECO:0000256" key="1">
    <source>
        <dbReference type="ARBA" id="ARBA00000448"/>
    </source>
</evidence>
<dbReference type="InterPro" id="IPR017853">
    <property type="entry name" value="GH"/>
</dbReference>
<keyword evidence="5" id="KW-0732">Signal</keyword>
<keyword evidence="10" id="KW-0326">Glycosidase</keyword>
<dbReference type="VEuPathDB" id="FungiDB:P168DRAFT_49759"/>
<comment type="catalytic activity">
    <reaction evidence="1">
        <text>Hydrolysis of terminal, non-reducing beta-D-glucosyl residues with release of beta-D-glucose.</text>
        <dbReference type="EC" id="3.2.1.21"/>
    </reaction>
</comment>
<dbReference type="EC" id="3.2.1.21" evidence="4"/>
<dbReference type="GeneID" id="36549505"/>
<dbReference type="OrthoDB" id="416222at2759"/>
<keyword evidence="7" id="KW-0136">Cellulose degradation</keyword>
<dbReference type="GO" id="GO:0030245">
    <property type="term" value="P:cellulose catabolic process"/>
    <property type="evidence" value="ECO:0007669"/>
    <property type="project" value="UniProtKB-KW"/>
</dbReference>
<evidence type="ECO:0000313" key="13">
    <source>
        <dbReference type="Proteomes" id="UP000234254"/>
    </source>
</evidence>
<dbReference type="Gene3D" id="3.20.20.300">
    <property type="entry name" value="Glycoside hydrolase, family 3, N-terminal domain"/>
    <property type="match status" value="1"/>
</dbReference>
<gene>
    <name evidence="12" type="ORF">P168DRAFT_49759</name>
</gene>
<evidence type="ECO:0000256" key="5">
    <source>
        <dbReference type="ARBA" id="ARBA00022729"/>
    </source>
</evidence>
<evidence type="ECO:0000256" key="6">
    <source>
        <dbReference type="ARBA" id="ARBA00022801"/>
    </source>
</evidence>
<accession>A0A2I1CV30</accession>
<dbReference type="GO" id="GO:0008422">
    <property type="term" value="F:beta-glucosidase activity"/>
    <property type="evidence" value="ECO:0007669"/>
    <property type="project" value="UniProtKB-EC"/>
</dbReference>
<dbReference type="AlphaFoldDB" id="A0A2I1CV30"/>
<dbReference type="InterPro" id="IPR050288">
    <property type="entry name" value="Cellulose_deg_GH3"/>
</dbReference>